<dbReference type="Proteomes" id="UP000694906">
    <property type="component" value="Unplaced"/>
</dbReference>
<feature type="domain" description="G-protein coupled receptors family 1 profile" evidence="9">
    <location>
        <begin position="52"/>
        <end position="223"/>
    </location>
</feature>
<dbReference type="InterPro" id="IPR000276">
    <property type="entry name" value="GPCR_Rhodpsn"/>
</dbReference>
<protein>
    <submittedName>
        <fullName evidence="11">Olfactory receptor 7E24-like</fullName>
    </submittedName>
</protein>
<keyword evidence="5 8" id="KW-0472">Membrane</keyword>
<name>A0AAX6SFJ9_HETGA</name>
<dbReference type="AlphaFoldDB" id="A0AAX6SFJ9"/>
<evidence type="ECO:0000256" key="7">
    <source>
        <dbReference type="ARBA" id="ARBA00023224"/>
    </source>
</evidence>
<keyword evidence="6" id="KW-0675">Receptor</keyword>
<feature type="transmembrane region" description="Helical" evidence="8">
    <location>
        <begin position="143"/>
        <end position="165"/>
    </location>
</feature>
<feature type="transmembrane region" description="Helical" evidence="8">
    <location>
        <begin position="37"/>
        <end position="58"/>
    </location>
</feature>
<keyword evidence="2 8" id="KW-0812">Transmembrane</keyword>
<evidence type="ECO:0000259" key="9">
    <source>
        <dbReference type="PROSITE" id="PS50262"/>
    </source>
</evidence>
<keyword evidence="10" id="KW-1185">Reference proteome</keyword>
<evidence type="ECO:0000256" key="2">
    <source>
        <dbReference type="ARBA" id="ARBA00022692"/>
    </source>
</evidence>
<dbReference type="PANTHER" id="PTHR48001">
    <property type="entry name" value="OLFACTORY RECEPTOR"/>
    <property type="match status" value="1"/>
</dbReference>
<dbReference type="InterPro" id="IPR000725">
    <property type="entry name" value="Olfact_rcpt"/>
</dbReference>
<accession>A0AAX6SFJ9</accession>
<feature type="transmembrane region" description="Helical" evidence="8">
    <location>
        <begin position="70"/>
        <end position="90"/>
    </location>
</feature>
<dbReference type="PRINTS" id="PR00237">
    <property type="entry name" value="GPCRRHODOPSN"/>
</dbReference>
<keyword evidence="4" id="KW-0297">G-protein coupled receptor</keyword>
<keyword evidence="3 8" id="KW-1133">Transmembrane helix</keyword>
<evidence type="ECO:0000256" key="3">
    <source>
        <dbReference type="ARBA" id="ARBA00022989"/>
    </source>
</evidence>
<sequence length="223" mass="25784">MDVFKRRCPNNTDTWNLTAVLKFHITKPSKDPDLQPILFLIFLFMYLVMVLGNLLMILPVSLESQLHTPMYFFLSNLSFTDICFISTTLPKMTVDILTHKSVISFVGCLTQMSLLILFACMDYMLLILTVYDRFVAIYQPLQYSFIMNFPLCVFLVFISVLFSLIDSQLHNLIVLKFTYFYDVSISTFCCEPTQILKLDCTENFTKNMITYFSGAIIGFCPSQ</sequence>
<dbReference type="PRINTS" id="PR00245">
    <property type="entry name" value="OLFACTORYR"/>
</dbReference>
<evidence type="ECO:0000313" key="11">
    <source>
        <dbReference type="RefSeq" id="XP_021108206.1"/>
    </source>
</evidence>
<dbReference type="GO" id="GO:0004930">
    <property type="term" value="F:G protein-coupled receptor activity"/>
    <property type="evidence" value="ECO:0007669"/>
    <property type="project" value="UniProtKB-KW"/>
</dbReference>
<gene>
    <name evidence="11" type="primary">LOC101714214</name>
</gene>
<evidence type="ECO:0000256" key="4">
    <source>
        <dbReference type="ARBA" id="ARBA00023040"/>
    </source>
</evidence>
<dbReference type="GeneID" id="101714214"/>
<evidence type="ECO:0000256" key="8">
    <source>
        <dbReference type="SAM" id="Phobius"/>
    </source>
</evidence>
<evidence type="ECO:0000256" key="1">
    <source>
        <dbReference type="ARBA" id="ARBA00004141"/>
    </source>
</evidence>
<reference evidence="11" key="1">
    <citation type="submission" date="2025-08" db="UniProtKB">
        <authorList>
            <consortium name="RefSeq"/>
        </authorList>
    </citation>
    <scope>IDENTIFICATION</scope>
</reference>
<dbReference type="GO" id="GO:0004984">
    <property type="term" value="F:olfactory receptor activity"/>
    <property type="evidence" value="ECO:0007669"/>
    <property type="project" value="InterPro"/>
</dbReference>
<evidence type="ECO:0000256" key="5">
    <source>
        <dbReference type="ARBA" id="ARBA00023136"/>
    </source>
</evidence>
<dbReference type="Pfam" id="PF13853">
    <property type="entry name" value="7tm_4"/>
    <property type="match status" value="1"/>
</dbReference>
<organism evidence="10 11">
    <name type="scientific">Heterocephalus glaber</name>
    <name type="common">Naked mole rat</name>
    <dbReference type="NCBI Taxonomy" id="10181"/>
    <lineage>
        <taxon>Eukaryota</taxon>
        <taxon>Metazoa</taxon>
        <taxon>Chordata</taxon>
        <taxon>Craniata</taxon>
        <taxon>Vertebrata</taxon>
        <taxon>Euteleostomi</taxon>
        <taxon>Mammalia</taxon>
        <taxon>Eutheria</taxon>
        <taxon>Euarchontoglires</taxon>
        <taxon>Glires</taxon>
        <taxon>Rodentia</taxon>
        <taxon>Hystricomorpha</taxon>
        <taxon>Bathyergidae</taxon>
        <taxon>Heterocephalus</taxon>
    </lineage>
</organism>
<dbReference type="RefSeq" id="XP_021108206.1">
    <property type="nucleotide sequence ID" value="XM_021252547.1"/>
</dbReference>
<keyword evidence="7" id="KW-0807">Transducer</keyword>
<dbReference type="GO" id="GO:0016020">
    <property type="term" value="C:membrane"/>
    <property type="evidence" value="ECO:0007669"/>
    <property type="project" value="UniProtKB-SubCell"/>
</dbReference>
<evidence type="ECO:0000313" key="10">
    <source>
        <dbReference type="Proteomes" id="UP000694906"/>
    </source>
</evidence>
<dbReference type="PROSITE" id="PS50262">
    <property type="entry name" value="G_PROTEIN_RECEP_F1_2"/>
    <property type="match status" value="1"/>
</dbReference>
<proteinExistence type="predicted"/>
<dbReference type="SUPFAM" id="SSF81321">
    <property type="entry name" value="Family A G protein-coupled receptor-like"/>
    <property type="match status" value="1"/>
</dbReference>
<evidence type="ECO:0000256" key="6">
    <source>
        <dbReference type="ARBA" id="ARBA00023170"/>
    </source>
</evidence>
<dbReference type="Gene3D" id="1.20.1070.10">
    <property type="entry name" value="Rhodopsin 7-helix transmembrane proteins"/>
    <property type="match status" value="1"/>
</dbReference>
<feature type="transmembrane region" description="Helical" evidence="8">
    <location>
        <begin position="102"/>
        <end position="131"/>
    </location>
</feature>
<comment type="subcellular location">
    <subcellularLocation>
        <location evidence="1">Membrane</location>
        <topology evidence="1">Multi-pass membrane protein</topology>
    </subcellularLocation>
</comment>
<dbReference type="InterPro" id="IPR017452">
    <property type="entry name" value="GPCR_Rhodpsn_7TM"/>
</dbReference>